<keyword evidence="5 6" id="KW-0234">DNA repair</keyword>
<dbReference type="HAMAP" id="MF_00031">
    <property type="entry name" value="DNA_HJ_migration_RuvA"/>
    <property type="match status" value="1"/>
</dbReference>
<comment type="domain">
    <text evidence="6">Has three domains with a flexible linker between the domains II and III and assumes an 'L' shape. Domain III is highly mobile and contacts RuvB.</text>
</comment>
<dbReference type="InterPro" id="IPR000085">
    <property type="entry name" value="RuvA"/>
</dbReference>
<dbReference type="Proteomes" id="UP001231616">
    <property type="component" value="Unassembled WGS sequence"/>
</dbReference>
<feature type="domain" description="Helix-hairpin-helix DNA-binding motif class 1" evidence="7">
    <location>
        <begin position="108"/>
        <end position="127"/>
    </location>
</feature>
<evidence type="ECO:0000256" key="1">
    <source>
        <dbReference type="ARBA" id="ARBA00022490"/>
    </source>
</evidence>
<dbReference type="Pfam" id="PF07499">
    <property type="entry name" value="RuvA_C"/>
    <property type="match status" value="1"/>
</dbReference>
<dbReference type="GO" id="GO:0003678">
    <property type="term" value="F:DNA helicase activity"/>
    <property type="evidence" value="ECO:0007669"/>
    <property type="project" value="UniProtKB-EC"/>
</dbReference>
<comment type="subcellular location">
    <subcellularLocation>
        <location evidence="6">Cytoplasm</location>
    </subcellularLocation>
</comment>
<protein>
    <recommendedName>
        <fullName evidence="6">Holliday junction branch migration complex subunit RuvA</fullName>
    </recommendedName>
</protein>
<evidence type="ECO:0000313" key="8">
    <source>
        <dbReference type="EMBL" id="MDP4534809.1"/>
    </source>
</evidence>
<dbReference type="RefSeq" id="WP_305892076.1">
    <property type="nucleotide sequence ID" value="NZ_JAUZVZ010000001.1"/>
</dbReference>
<reference evidence="8 9" key="1">
    <citation type="submission" date="2023-08" db="EMBL/GenBank/DDBJ databases">
        <authorList>
            <person name="Joshi A."/>
            <person name="Thite S."/>
        </authorList>
    </citation>
    <scope>NUCLEOTIDE SEQUENCE [LARGE SCALE GENOMIC DNA]</scope>
    <source>
        <strain evidence="8 9">AC40</strain>
    </source>
</reference>
<keyword evidence="3 6" id="KW-0238">DNA-binding</keyword>
<keyword evidence="1 6" id="KW-0963">Cytoplasm</keyword>
<gene>
    <name evidence="6 8" type="primary">ruvA</name>
    <name evidence="8" type="ORF">Q3O60_01200</name>
</gene>
<evidence type="ECO:0000256" key="5">
    <source>
        <dbReference type="ARBA" id="ARBA00023204"/>
    </source>
</evidence>
<evidence type="ECO:0000256" key="4">
    <source>
        <dbReference type="ARBA" id="ARBA00023172"/>
    </source>
</evidence>
<dbReference type="InterPro" id="IPR036267">
    <property type="entry name" value="RuvA_C_sf"/>
</dbReference>
<comment type="similarity">
    <text evidence="6">Belongs to the RuvA family.</text>
</comment>
<keyword evidence="9" id="KW-1185">Reference proteome</keyword>
<dbReference type="Gene3D" id="1.10.150.20">
    <property type="entry name" value="5' to 3' exonuclease, C-terminal subdomain"/>
    <property type="match status" value="1"/>
</dbReference>
<dbReference type="Gene3D" id="2.40.50.140">
    <property type="entry name" value="Nucleic acid-binding proteins"/>
    <property type="match status" value="1"/>
</dbReference>
<organism evidence="8 9">
    <name type="scientific">Alkalimonas collagenimarina</name>
    <dbReference type="NCBI Taxonomy" id="400390"/>
    <lineage>
        <taxon>Bacteria</taxon>
        <taxon>Pseudomonadati</taxon>
        <taxon>Pseudomonadota</taxon>
        <taxon>Gammaproteobacteria</taxon>
        <taxon>Alkalimonas</taxon>
    </lineage>
</organism>
<dbReference type="CDD" id="cd14332">
    <property type="entry name" value="UBA_RuvA_C"/>
    <property type="match status" value="1"/>
</dbReference>
<dbReference type="EMBL" id="JAUZVZ010000001">
    <property type="protein sequence ID" value="MDP4534809.1"/>
    <property type="molecule type" value="Genomic_DNA"/>
</dbReference>
<comment type="caution">
    <text evidence="8">The sequence shown here is derived from an EMBL/GenBank/DDBJ whole genome shotgun (WGS) entry which is preliminary data.</text>
</comment>
<feature type="region of interest" description="Domain I" evidence="6">
    <location>
        <begin position="1"/>
        <end position="64"/>
    </location>
</feature>
<dbReference type="InterPro" id="IPR010994">
    <property type="entry name" value="RuvA_2-like"/>
</dbReference>
<dbReference type="NCBIfam" id="TIGR00084">
    <property type="entry name" value="ruvA"/>
    <property type="match status" value="1"/>
</dbReference>
<dbReference type="InterPro" id="IPR011114">
    <property type="entry name" value="RuvA_C"/>
</dbReference>
<accession>A0ABT9GUT0</accession>
<evidence type="ECO:0000313" key="9">
    <source>
        <dbReference type="Proteomes" id="UP001231616"/>
    </source>
</evidence>
<feature type="region of interest" description="Domain III" evidence="6">
    <location>
        <begin position="158"/>
        <end position="206"/>
    </location>
</feature>
<sequence length="206" mass="22374">MIGRLRGILVEKLAPDVLLEVAGVGYEVQLPMTSFYQLPEIGQETVLYTHFVVREDAQLLYGFVSSAERALFRQLIKANGVGPKLALTILSGLSADDFVRCVQLDDLTTLVKLPGIGKKTAERLLVEMRDRLKDWGMQASSNSGTVAQGTPVVLNLSSSEQASQDAVGALLSLGYTQQQASKAVQKVKTDDMSSEQLIKAALRSMM</sequence>
<dbReference type="SUPFAM" id="SSF46929">
    <property type="entry name" value="DNA helicase RuvA subunit, C-terminal domain"/>
    <property type="match status" value="1"/>
</dbReference>
<dbReference type="SUPFAM" id="SSF47781">
    <property type="entry name" value="RuvA domain 2-like"/>
    <property type="match status" value="1"/>
</dbReference>
<dbReference type="InterPro" id="IPR003583">
    <property type="entry name" value="Hlx-hairpin-Hlx_DNA-bd_motif"/>
</dbReference>
<evidence type="ECO:0000256" key="6">
    <source>
        <dbReference type="HAMAP-Rule" id="MF_00031"/>
    </source>
</evidence>
<dbReference type="Pfam" id="PF14520">
    <property type="entry name" value="HHH_5"/>
    <property type="match status" value="1"/>
</dbReference>
<proteinExistence type="inferred from homology"/>
<dbReference type="GO" id="GO:0016787">
    <property type="term" value="F:hydrolase activity"/>
    <property type="evidence" value="ECO:0007669"/>
    <property type="project" value="UniProtKB-KW"/>
</dbReference>
<comment type="caution">
    <text evidence="6">Lacks conserved residue(s) required for the propagation of feature annotation.</text>
</comment>
<comment type="subunit">
    <text evidence="6">Homotetramer. Forms an RuvA(8)-RuvB(12)-Holliday junction (HJ) complex. HJ DNA is sandwiched between 2 RuvA tetramers; dsDNA enters through RuvA and exits via RuvB. An RuvB hexamer assembles on each DNA strand where it exits the tetramer. Each RuvB hexamer is contacted by two RuvA subunits (via domain III) on 2 adjacent RuvB subunits; this complex drives branch migration. In the full resolvosome a probable DNA-RuvA(4)-RuvB(12)-RuvC(2) complex forms which resolves the HJ.</text>
</comment>
<evidence type="ECO:0000256" key="2">
    <source>
        <dbReference type="ARBA" id="ARBA00022763"/>
    </source>
</evidence>
<comment type="function">
    <text evidence="6">The RuvA-RuvB-RuvC complex processes Holliday junction (HJ) DNA during genetic recombination and DNA repair, while the RuvA-RuvB complex plays an important role in the rescue of blocked DNA replication forks via replication fork reversal (RFR). RuvA specifically binds to HJ cruciform DNA, conferring on it an open structure. The RuvB hexamer acts as an ATP-dependent pump, pulling dsDNA into and through the RuvAB complex. HJ branch migration allows RuvC to scan DNA until it finds its consensus sequence, where it cleaves and resolves the cruciform DNA.</text>
</comment>
<dbReference type="Gene3D" id="1.10.8.10">
    <property type="entry name" value="DNA helicase RuvA subunit, C-terminal domain"/>
    <property type="match status" value="1"/>
</dbReference>
<name>A0ABT9GUT0_9GAMM</name>
<dbReference type="Pfam" id="PF01330">
    <property type="entry name" value="RuvA_N"/>
    <property type="match status" value="1"/>
</dbReference>
<dbReference type="SUPFAM" id="SSF50249">
    <property type="entry name" value="Nucleic acid-binding proteins"/>
    <property type="match status" value="1"/>
</dbReference>
<evidence type="ECO:0000259" key="7">
    <source>
        <dbReference type="SMART" id="SM00278"/>
    </source>
</evidence>
<keyword evidence="4 6" id="KW-0233">DNA recombination</keyword>
<evidence type="ECO:0000256" key="3">
    <source>
        <dbReference type="ARBA" id="ARBA00023125"/>
    </source>
</evidence>
<keyword evidence="8" id="KW-0378">Hydrolase</keyword>
<dbReference type="InterPro" id="IPR013849">
    <property type="entry name" value="DNA_helicase_Holl-junc_RuvA_I"/>
</dbReference>
<feature type="domain" description="Helix-hairpin-helix DNA-binding motif class 1" evidence="7">
    <location>
        <begin position="73"/>
        <end position="92"/>
    </location>
</feature>
<dbReference type="InterPro" id="IPR012340">
    <property type="entry name" value="NA-bd_OB-fold"/>
</dbReference>
<keyword evidence="2 6" id="KW-0227">DNA damage</keyword>
<dbReference type="SMART" id="SM00278">
    <property type="entry name" value="HhH1"/>
    <property type="match status" value="2"/>
</dbReference>